<feature type="transmembrane region" description="Helical" evidence="1">
    <location>
        <begin position="208"/>
        <end position="228"/>
    </location>
</feature>
<gene>
    <name evidence="2" type="ORF">FHX71_002387</name>
</gene>
<feature type="transmembrane region" description="Helical" evidence="1">
    <location>
        <begin position="168"/>
        <end position="188"/>
    </location>
</feature>
<evidence type="ECO:0000313" key="2">
    <source>
        <dbReference type="EMBL" id="MBA8808445.1"/>
    </source>
</evidence>
<sequence length="453" mass="47500">MSVRARLLRPRTGSVATENRALLLALVALTVGLAVSFAVFVGGSVPLFGGESAGVVAAGASGVSGAAAFCTGYLRSSRVPRAEARAARRTGRWSAWWTGRWRRPFDAVVLTATAAGIVMLLTASVFAVFDLAFRELRLDALMAAVLVGLSAAASAYALTLVSAEVTSVAIANLLALFLVSGSLASMLSANDPHWWHLNFSALGVGGGFSAYAFNITLVFAGLAMTTLTHHVIGDLRTRASGGELRRLEILRTWLVAVAALLVALGWVTVEVARVLHTVIASVMTVLFAGLVVATPFLVPRLPRTFLVTSSLFVGAFALVVLLMWPVGYFNLTAVEFLGFSLLLTWLFLFVRTVAAWIQDDRADEGTGSAVGVGTGAPAQVAGQEALQRPVELDVAVLVDEPVALGLVEEVLDLGAAGAQRVDDPVGVVPRDPDVVGAVDQQHRRGDVVHPADG</sequence>
<feature type="transmembrane region" description="Helical" evidence="1">
    <location>
        <begin position="107"/>
        <end position="129"/>
    </location>
</feature>
<keyword evidence="3" id="KW-1185">Reference proteome</keyword>
<dbReference type="AlphaFoldDB" id="A0A7W3J8X5"/>
<dbReference type="Proteomes" id="UP000540568">
    <property type="component" value="Unassembled WGS sequence"/>
</dbReference>
<accession>A0A7W3J8X5</accession>
<keyword evidence="1" id="KW-1133">Transmembrane helix</keyword>
<feature type="transmembrane region" description="Helical" evidence="1">
    <location>
        <begin position="275"/>
        <end position="298"/>
    </location>
</feature>
<keyword evidence="1" id="KW-0812">Transmembrane</keyword>
<dbReference type="EMBL" id="JACGWV010000001">
    <property type="protein sequence ID" value="MBA8808445.1"/>
    <property type="molecule type" value="Genomic_DNA"/>
</dbReference>
<evidence type="ECO:0008006" key="4">
    <source>
        <dbReference type="Google" id="ProtNLM"/>
    </source>
</evidence>
<feature type="transmembrane region" description="Helical" evidence="1">
    <location>
        <begin position="336"/>
        <end position="357"/>
    </location>
</feature>
<feature type="transmembrane region" description="Helical" evidence="1">
    <location>
        <begin position="305"/>
        <end position="324"/>
    </location>
</feature>
<evidence type="ECO:0000313" key="3">
    <source>
        <dbReference type="Proteomes" id="UP000540568"/>
    </source>
</evidence>
<keyword evidence="1" id="KW-0472">Membrane</keyword>
<name>A0A7W3J8X5_9MICO</name>
<feature type="transmembrane region" description="Helical" evidence="1">
    <location>
        <begin position="141"/>
        <end position="161"/>
    </location>
</feature>
<feature type="transmembrane region" description="Helical" evidence="1">
    <location>
        <begin position="21"/>
        <end position="41"/>
    </location>
</feature>
<feature type="transmembrane region" description="Helical" evidence="1">
    <location>
        <begin position="249"/>
        <end position="269"/>
    </location>
</feature>
<evidence type="ECO:0000256" key="1">
    <source>
        <dbReference type="SAM" id="Phobius"/>
    </source>
</evidence>
<feature type="transmembrane region" description="Helical" evidence="1">
    <location>
        <begin position="53"/>
        <end position="74"/>
    </location>
</feature>
<proteinExistence type="predicted"/>
<protein>
    <recommendedName>
        <fullName evidence="4">DUF998 domain-containing protein</fullName>
    </recommendedName>
</protein>
<organism evidence="2 3">
    <name type="scientific">Promicromonospora sukumoe</name>
    <dbReference type="NCBI Taxonomy" id="88382"/>
    <lineage>
        <taxon>Bacteria</taxon>
        <taxon>Bacillati</taxon>
        <taxon>Actinomycetota</taxon>
        <taxon>Actinomycetes</taxon>
        <taxon>Micrococcales</taxon>
        <taxon>Promicromonosporaceae</taxon>
        <taxon>Promicromonospora</taxon>
    </lineage>
</organism>
<comment type="caution">
    <text evidence="2">The sequence shown here is derived from an EMBL/GenBank/DDBJ whole genome shotgun (WGS) entry which is preliminary data.</text>
</comment>
<reference evidence="2 3" key="1">
    <citation type="submission" date="2020-07" db="EMBL/GenBank/DDBJ databases">
        <title>Sequencing the genomes of 1000 actinobacteria strains.</title>
        <authorList>
            <person name="Klenk H.-P."/>
        </authorList>
    </citation>
    <scope>NUCLEOTIDE SEQUENCE [LARGE SCALE GENOMIC DNA]</scope>
    <source>
        <strain evidence="2 3">DSM 44121</strain>
    </source>
</reference>